<reference evidence="1" key="1">
    <citation type="journal article" date="2021" name="Microbiol. Resour. Announc.">
        <title>Genome Sequence of Lymphocystis Disease Virus 2 LCDV-JP_Oita_2018, Isolated from a Diseased Japanese Flounder (Paralichthys olivaceus) in Japan.</title>
        <authorList>
            <person name="Kawato S."/>
            <person name="Nozaki R."/>
            <person name="Hirono I."/>
            <person name="Kondo H."/>
        </authorList>
    </citation>
    <scope>NUCLEOTIDE SEQUENCE</scope>
    <source>
        <strain evidence="1">LCDV-JP_Oita_2018</strain>
    </source>
</reference>
<sequence>MKINNMTAKYCIFYISTATSKRLFVKDAVLKQFKTICVYGEKDVTIDLAIKNDGRFIDFGDYKLRDVNSLTIFDKTACIQNVNDKLLEIVFSKLNDFKLQDVDTLEIFNSDVCVEQVVDRKLKIIFVDNVHIEEQ</sequence>
<proteinExistence type="predicted"/>
<dbReference type="EMBL" id="LC534415">
    <property type="protein sequence ID" value="BCB67516.1"/>
    <property type="molecule type" value="Genomic_DNA"/>
</dbReference>
<evidence type="ECO:0000313" key="1">
    <source>
        <dbReference type="EMBL" id="BCB67516.1"/>
    </source>
</evidence>
<accession>A0A6F8X2M8</accession>
<name>A0A6F8X2M8_9VIRU</name>
<protein>
    <submittedName>
        <fullName evidence="1">FAM111A-like protein</fullName>
    </submittedName>
</protein>
<organism evidence="1">
    <name type="scientific">Lymphocystis disease virus 2</name>
    <dbReference type="NCBI Taxonomy" id="159183"/>
    <lineage>
        <taxon>Viruses</taxon>
        <taxon>Varidnaviria</taxon>
        <taxon>Bamfordvirae</taxon>
        <taxon>Nucleocytoviricota</taxon>
        <taxon>Megaviricetes</taxon>
        <taxon>Pimascovirales</taxon>
        <taxon>Pimascovirales incertae sedis</taxon>
        <taxon>Iridoviridae</taxon>
        <taxon>Alphairidovirinae</taxon>
        <taxon>Lymphocystivirus</taxon>
        <taxon>Lymphocystivirus paralichthys1</taxon>
    </lineage>
</organism>
<dbReference type="Proteomes" id="UP000501113">
    <property type="component" value="Segment"/>
</dbReference>